<keyword evidence="5" id="KW-0862">Zinc</keyword>
<sequence length="899" mass="99309">MASTGSTDDERSKKRRKLDGGSPAPTDEAQEDDVCFGMLVDIPVKTPHLPNPTTSTVPVLLDNSNKLRRLDGSIFGTLPERSVRIVYALVAAGCAAQLFCQNRHSVVQGGSGGPAEGDAAVTLCVIIYGPKGLSGEVGDWLADYQLYLQDPIHCDRNVRYENPHLLRGDDEEPVMTFSLEAHTPIIHAETAIAAPNLFELLNQEHDLEETEQPMAVLTPLHSHQKQALTFMLKREQGLAFDESGVDVWSKETNSRGKTIYTNTITGDRRQSEPPNFRSGLLADQMGLGKSLSMISLIAANQYSGIGHHIEAGMTPTKSSLLVVPLPLLQTWETQLSRHLHPNSLSWCKFHGPSKPPIEELGNFDVVITTYKTVALQWKAHKKQPMGLKTLFSLYWHRIILDEVLLGVSSEVAFSTSILASILHTHHAHHTTIAHIIQNRSAAISKAACAIEAQHRWAVTGTPIQNRLTDLASLFQFLQIYPYSNPAVFDREILRSWQKNDKEGCLRIKTLVNFVTLYRTTAVISLPPRNDLVHYLDFNPAENQLYESTKIRTQQVVKDAIGNPRKGVYMNALQWLTRLRLICNHGTMQQQRMAESNFAKGSWTATKAQTAFESMLDIGNALCAMCGLNLATLDDISANDTELPPPKLSECLHLVCGSCLTEETETAASTPTATPTPKVTPTAAETKKCSVCPELVQCRGYKVSFAHVMSPSAASSPSKKLPQMSAGDTPTKVLALLASLKTFSVGEKSVVFSYWTYTLDLIESALISNSILYTRVDGQLSTTKRNEAIRKFQEDPTIQVILVSITCGGAGLDLTSGSIVYLMEPQWNPMMEEQALCRVHRMGQTKEVTTIRYRMKNSFEEKVVTIQERKKDLAALTFSNEKISEADVGAARLQYLQAAL</sequence>
<dbReference type="EMBL" id="KZ613954">
    <property type="protein sequence ID" value="PMD34221.1"/>
    <property type="molecule type" value="Genomic_DNA"/>
</dbReference>
<protein>
    <submittedName>
        <fullName evidence="10">Uncharacterized protein</fullName>
    </submittedName>
</protein>
<evidence type="ECO:0000256" key="4">
    <source>
        <dbReference type="ARBA" id="ARBA00022801"/>
    </source>
</evidence>
<keyword evidence="2" id="KW-0547">Nucleotide-binding</keyword>
<feature type="domain" description="Helicase C-terminal" evidence="9">
    <location>
        <begin position="731"/>
        <end position="893"/>
    </location>
</feature>
<dbReference type="STRING" id="1149755.A0A2J6R6S9"/>
<dbReference type="InterPro" id="IPR038718">
    <property type="entry name" value="SNF2-like_sf"/>
</dbReference>
<dbReference type="Proteomes" id="UP000235786">
    <property type="component" value="Unassembled WGS sequence"/>
</dbReference>
<keyword evidence="6" id="KW-0067">ATP-binding</keyword>
<evidence type="ECO:0000259" key="9">
    <source>
        <dbReference type="PROSITE" id="PS51194"/>
    </source>
</evidence>
<dbReference type="Pfam" id="PF00271">
    <property type="entry name" value="Helicase_C"/>
    <property type="match status" value="1"/>
</dbReference>
<evidence type="ECO:0000256" key="5">
    <source>
        <dbReference type="ARBA" id="ARBA00022833"/>
    </source>
</evidence>
<dbReference type="PANTHER" id="PTHR45626:SF52">
    <property type="entry name" value="SINGLE-STRANDED DNA-DEPENDENT ATPASE (EUROFUNG)"/>
    <property type="match status" value="1"/>
</dbReference>
<dbReference type="GO" id="GO:0016787">
    <property type="term" value="F:hydrolase activity"/>
    <property type="evidence" value="ECO:0007669"/>
    <property type="project" value="UniProtKB-KW"/>
</dbReference>
<dbReference type="InterPro" id="IPR001650">
    <property type="entry name" value="Helicase_C-like"/>
</dbReference>
<feature type="domain" description="Helicase ATP-binding" evidence="8">
    <location>
        <begin position="270"/>
        <end position="480"/>
    </location>
</feature>
<evidence type="ECO:0000256" key="6">
    <source>
        <dbReference type="ARBA" id="ARBA00022840"/>
    </source>
</evidence>
<dbReference type="OrthoDB" id="448448at2759"/>
<feature type="region of interest" description="Disordered" evidence="7">
    <location>
        <begin position="1"/>
        <end position="30"/>
    </location>
</feature>
<evidence type="ECO:0000256" key="1">
    <source>
        <dbReference type="ARBA" id="ARBA00022723"/>
    </source>
</evidence>
<dbReference type="Pfam" id="PF00176">
    <property type="entry name" value="SNF2-rel_dom"/>
    <property type="match status" value="1"/>
</dbReference>
<dbReference type="PROSITE" id="PS51192">
    <property type="entry name" value="HELICASE_ATP_BIND_1"/>
    <property type="match status" value="1"/>
</dbReference>
<dbReference type="SUPFAM" id="SSF52540">
    <property type="entry name" value="P-loop containing nucleoside triphosphate hydrolases"/>
    <property type="match status" value="2"/>
</dbReference>
<dbReference type="InterPro" id="IPR017907">
    <property type="entry name" value="Znf_RING_CS"/>
</dbReference>
<dbReference type="PANTHER" id="PTHR45626">
    <property type="entry name" value="TRANSCRIPTION TERMINATION FACTOR 2-RELATED"/>
    <property type="match status" value="1"/>
</dbReference>
<keyword evidence="11" id="KW-1185">Reference proteome</keyword>
<dbReference type="AlphaFoldDB" id="A0A2J6R6S9"/>
<dbReference type="PROSITE" id="PS00518">
    <property type="entry name" value="ZF_RING_1"/>
    <property type="match status" value="1"/>
</dbReference>
<evidence type="ECO:0000313" key="11">
    <source>
        <dbReference type="Proteomes" id="UP000235786"/>
    </source>
</evidence>
<keyword evidence="4" id="KW-0378">Hydrolase</keyword>
<organism evidence="10 11">
    <name type="scientific">Hyaloscypha variabilis (strain UAMH 11265 / GT02V1 / F)</name>
    <name type="common">Meliniomyces variabilis</name>
    <dbReference type="NCBI Taxonomy" id="1149755"/>
    <lineage>
        <taxon>Eukaryota</taxon>
        <taxon>Fungi</taxon>
        <taxon>Dikarya</taxon>
        <taxon>Ascomycota</taxon>
        <taxon>Pezizomycotina</taxon>
        <taxon>Leotiomycetes</taxon>
        <taxon>Helotiales</taxon>
        <taxon>Hyaloscyphaceae</taxon>
        <taxon>Hyaloscypha</taxon>
        <taxon>Hyaloscypha variabilis</taxon>
    </lineage>
</organism>
<evidence type="ECO:0000256" key="2">
    <source>
        <dbReference type="ARBA" id="ARBA00022741"/>
    </source>
</evidence>
<dbReference type="GO" id="GO:0008270">
    <property type="term" value="F:zinc ion binding"/>
    <property type="evidence" value="ECO:0007669"/>
    <property type="project" value="UniProtKB-KW"/>
</dbReference>
<dbReference type="GO" id="GO:0005524">
    <property type="term" value="F:ATP binding"/>
    <property type="evidence" value="ECO:0007669"/>
    <property type="project" value="UniProtKB-KW"/>
</dbReference>
<accession>A0A2J6R6S9</accession>
<dbReference type="InterPro" id="IPR050628">
    <property type="entry name" value="SNF2_RAD54_helicase_TF"/>
</dbReference>
<dbReference type="Gene3D" id="3.40.50.300">
    <property type="entry name" value="P-loop containing nucleotide triphosphate hydrolases"/>
    <property type="match status" value="1"/>
</dbReference>
<dbReference type="InterPro" id="IPR049730">
    <property type="entry name" value="SNF2/RAD54-like_C"/>
</dbReference>
<proteinExistence type="predicted"/>
<name>A0A2J6R6S9_HYAVF</name>
<evidence type="ECO:0000313" key="10">
    <source>
        <dbReference type="EMBL" id="PMD34221.1"/>
    </source>
</evidence>
<gene>
    <name evidence="10" type="ORF">L207DRAFT_534574</name>
</gene>
<evidence type="ECO:0000259" key="8">
    <source>
        <dbReference type="PROSITE" id="PS51192"/>
    </source>
</evidence>
<keyword evidence="3" id="KW-0863">Zinc-finger</keyword>
<reference evidence="10 11" key="1">
    <citation type="submission" date="2016-04" db="EMBL/GenBank/DDBJ databases">
        <title>A degradative enzymes factory behind the ericoid mycorrhizal symbiosis.</title>
        <authorList>
            <consortium name="DOE Joint Genome Institute"/>
            <person name="Martino E."/>
            <person name="Morin E."/>
            <person name="Grelet G."/>
            <person name="Kuo A."/>
            <person name="Kohler A."/>
            <person name="Daghino S."/>
            <person name="Barry K."/>
            <person name="Choi C."/>
            <person name="Cichocki N."/>
            <person name="Clum A."/>
            <person name="Copeland A."/>
            <person name="Hainaut M."/>
            <person name="Haridas S."/>
            <person name="Labutti K."/>
            <person name="Lindquist E."/>
            <person name="Lipzen A."/>
            <person name="Khouja H.-R."/>
            <person name="Murat C."/>
            <person name="Ohm R."/>
            <person name="Olson A."/>
            <person name="Spatafora J."/>
            <person name="Veneault-Fourrey C."/>
            <person name="Henrissat B."/>
            <person name="Grigoriev I."/>
            <person name="Martin F."/>
            <person name="Perotto S."/>
        </authorList>
    </citation>
    <scope>NUCLEOTIDE SEQUENCE [LARGE SCALE GENOMIC DNA]</scope>
    <source>
        <strain evidence="10 11">F</strain>
    </source>
</reference>
<dbReference type="GO" id="GO:0008094">
    <property type="term" value="F:ATP-dependent activity, acting on DNA"/>
    <property type="evidence" value="ECO:0007669"/>
    <property type="project" value="TreeGrafter"/>
</dbReference>
<evidence type="ECO:0000256" key="7">
    <source>
        <dbReference type="SAM" id="MobiDB-lite"/>
    </source>
</evidence>
<dbReference type="Gene3D" id="3.40.50.10810">
    <property type="entry name" value="Tandem AAA-ATPase domain"/>
    <property type="match status" value="1"/>
</dbReference>
<evidence type="ECO:0000256" key="3">
    <source>
        <dbReference type="ARBA" id="ARBA00022771"/>
    </source>
</evidence>
<dbReference type="CDD" id="cd18008">
    <property type="entry name" value="DEXDc_SHPRH-like"/>
    <property type="match status" value="1"/>
</dbReference>
<dbReference type="SMART" id="SM00487">
    <property type="entry name" value="DEXDc"/>
    <property type="match status" value="1"/>
</dbReference>
<dbReference type="PROSITE" id="PS51194">
    <property type="entry name" value="HELICASE_CTER"/>
    <property type="match status" value="1"/>
</dbReference>
<dbReference type="GO" id="GO:0005634">
    <property type="term" value="C:nucleus"/>
    <property type="evidence" value="ECO:0007669"/>
    <property type="project" value="TreeGrafter"/>
</dbReference>
<dbReference type="SMART" id="SM00490">
    <property type="entry name" value="HELICc"/>
    <property type="match status" value="1"/>
</dbReference>
<dbReference type="InterPro" id="IPR014001">
    <property type="entry name" value="Helicase_ATP-bd"/>
</dbReference>
<keyword evidence="1" id="KW-0479">Metal-binding</keyword>
<dbReference type="InterPro" id="IPR027417">
    <property type="entry name" value="P-loop_NTPase"/>
</dbReference>
<dbReference type="CDD" id="cd18793">
    <property type="entry name" value="SF2_C_SNF"/>
    <property type="match status" value="1"/>
</dbReference>
<dbReference type="GO" id="GO:0006281">
    <property type="term" value="P:DNA repair"/>
    <property type="evidence" value="ECO:0007669"/>
    <property type="project" value="TreeGrafter"/>
</dbReference>
<dbReference type="InterPro" id="IPR000330">
    <property type="entry name" value="SNF2_N"/>
</dbReference>